<dbReference type="EMBL" id="DUZY01000003">
    <property type="protein sequence ID" value="DAD32540.1"/>
    <property type="molecule type" value="Genomic_DNA"/>
</dbReference>
<keyword evidence="2" id="KW-1185">Reference proteome</keyword>
<name>A0A822YIY4_NELNU</name>
<reference evidence="1 2" key="1">
    <citation type="journal article" date="2020" name="Mol. Biol. Evol.">
        <title>Distinct Expression and Methylation Patterns for Genes with Different Fates following a Single Whole-Genome Duplication in Flowering Plants.</title>
        <authorList>
            <person name="Shi T."/>
            <person name="Rahmani R.S."/>
            <person name="Gugger P.F."/>
            <person name="Wang M."/>
            <person name="Li H."/>
            <person name="Zhang Y."/>
            <person name="Li Z."/>
            <person name="Wang Q."/>
            <person name="Van de Peer Y."/>
            <person name="Marchal K."/>
            <person name="Chen J."/>
        </authorList>
    </citation>
    <scope>NUCLEOTIDE SEQUENCE [LARGE SCALE GENOMIC DNA]</scope>
    <source>
        <tissue evidence="1">Leaf</tissue>
    </source>
</reference>
<dbReference type="AlphaFoldDB" id="A0A822YIY4"/>
<organism evidence="1 2">
    <name type="scientific">Nelumbo nucifera</name>
    <name type="common">Sacred lotus</name>
    <dbReference type="NCBI Taxonomy" id="4432"/>
    <lineage>
        <taxon>Eukaryota</taxon>
        <taxon>Viridiplantae</taxon>
        <taxon>Streptophyta</taxon>
        <taxon>Embryophyta</taxon>
        <taxon>Tracheophyta</taxon>
        <taxon>Spermatophyta</taxon>
        <taxon>Magnoliopsida</taxon>
        <taxon>Proteales</taxon>
        <taxon>Nelumbonaceae</taxon>
        <taxon>Nelumbo</taxon>
    </lineage>
</organism>
<dbReference type="Proteomes" id="UP000607653">
    <property type="component" value="Unassembled WGS sequence"/>
</dbReference>
<accession>A0A822YIY4</accession>
<sequence>MIEELGMWMLMAVVKINKTCLFHDVLIFSLSGWEVDIFELGMVTTYPIQGLILYVMNVVNKSLTIYQLMDRHRLREAFYTCASIPNNRSCLPSHDKLLVLPANLVAFF</sequence>
<evidence type="ECO:0000313" key="1">
    <source>
        <dbReference type="EMBL" id="DAD32540.1"/>
    </source>
</evidence>
<proteinExistence type="predicted"/>
<gene>
    <name evidence="1" type="ORF">HUJ06_011391</name>
</gene>
<evidence type="ECO:0000313" key="2">
    <source>
        <dbReference type="Proteomes" id="UP000607653"/>
    </source>
</evidence>
<comment type="caution">
    <text evidence="1">The sequence shown here is derived from an EMBL/GenBank/DDBJ whole genome shotgun (WGS) entry which is preliminary data.</text>
</comment>
<protein>
    <submittedName>
        <fullName evidence="1">Uncharacterized protein</fullName>
    </submittedName>
</protein>